<dbReference type="PANTHER" id="PTHR46401">
    <property type="entry name" value="GLYCOSYLTRANSFERASE WBBK-RELATED"/>
    <property type="match status" value="1"/>
</dbReference>
<dbReference type="Pfam" id="PF00534">
    <property type="entry name" value="Glycos_transf_1"/>
    <property type="match status" value="1"/>
</dbReference>
<dbReference type="PANTHER" id="PTHR46401:SF2">
    <property type="entry name" value="GLYCOSYLTRANSFERASE WBBK-RELATED"/>
    <property type="match status" value="1"/>
</dbReference>
<comment type="caution">
    <text evidence="4">The sequence shown here is derived from an EMBL/GenBank/DDBJ whole genome shotgun (WGS) entry which is preliminary data.</text>
</comment>
<sequence>MKIGIDSRASIWYRGTGIGTYTYQLIKNICLIDKENDYLLFLPKDKLDFELDENFKVKHIEKSDKETFWEEVDVPNILTDTGIEIYHVPQNGIGLPYEKTCKFVITLHDVIPYKMPETVGPQYLKIYLQEIPKIVPLCDGIITVSEYSKMDIHKTLGYPLDKIYVTYLAAEDIYKPINKEYCRKIIKEKYCLEGDFILYVGGFSPRKNIKGLIQAFSLIKNKIKGFKLLILGKKGRSYYDYRDLALSLGLKNECLFPGFIPVEDLPLFYNASYMLIYPSFYEGFGLPPLEAMACGTPVIASNTTSIPEVLKEDALYVNPQNPYEIAENILRLIEDKKLYEDLKLKGLLRSSSYSWKKTAVETLTVFSKLSK</sequence>
<evidence type="ECO:0000259" key="3">
    <source>
        <dbReference type="Pfam" id="PF13439"/>
    </source>
</evidence>
<dbReference type="InterPro" id="IPR028098">
    <property type="entry name" value="Glyco_trans_4-like_N"/>
</dbReference>
<reference evidence="4 5" key="1">
    <citation type="journal article" date="2011" name="J. Bacteriol.">
        <title>Draft genome sequence of Caloramator australicus strain RC3T, a thermoanaerobe from the Great Artesian Basin of Australia.</title>
        <authorList>
            <person name="Ogg C.D."/>
            <person name="Patel B.K.C."/>
        </authorList>
    </citation>
    <scope>NUCLEOTIDE SEQUENCE [LARGE SCALE GENOMIC DNA]</scope>
    <source>
        <strain evidence="4 5">RC3</strain>
    </source>
</reference>
<dbReference type="EMBL" id="CAKP01000064">
    <property type="protein sequence ID" value="CCJ33162.1"/>
    <property type="molecule type" value="Genomic_DNA"/>
</dbReference>
<dbReference type="InterPro" id="IPR001296">
    <property type="entry name" value="Glyco_trans_1"/>
</dbReference>
<dbReference type="eggNOG" id="COG0438">
    <property type="taxonomic scope" value="Bacteria"/>
</dbReference>
<gene>
    <name evidence="4" type="ORF">CAAU_1078</name>
</gene>
<dbReference type="OrthoDB" id="9797829at2"/>
<dbReference type="STRING" id="857293.CAAU_1078"/>
<keyword evidence="5" id="KW-1185">Reference proteome</keyword>
<dbReference type="SUPFAM" id="SSF53756">
    <property type="entry name" value="UDP-Glycosyltransferase/glycogen phosphorylase"/>
    <property type="match status" value="1"/>
</dbReference>
<proteinExistence type="predicted"/>
<dbReference type="GO" id="GO:0016757">
    <property type="term" value="F:glycosyltransferase activity"/>
    <property type="evidence" value="ECO:0007669"/>
    <property type="project" value="InterPro"/>
</dbReference>
<dbReference type="Gene3D" id="3.40.50.2000">
    <property type="entry name" value="Glycogen Phosphorylase B"/>
    <property type="match status" value="2"/>
</dbReference>
<evidence type="ECO:0000313" key="5">
    <source>
        <dbReference type="Proteomes" id="UP000007652"/>
    </source>
</evidence>
<feature type="domain" description="Glycosyltransferase subfamily 4-like N-terminal" evidence="3">
    <location>
        <begin position="34"/>
        <end position="167"/>
    </location>
</feature>
<organism evidence="4 5">
    <name type="scientific">Caloramator australicus RC3</name>
    <dbReference type="NCBI Taxonomy" id="857293"/>
    <lineage>
        <taxon>Bacteria</taxon>
        <taxon>Bacillati</taxon>
        <taxon>Bacillota</taxon>
        <taxon>Clostridia</taxon>
        <taxon>Eubacteriales</taxon>
        <taxon>Clostridiaceae</taxon>
        <taxon>Caloramator</taxon>
    </lineage>
</organism>
<dbReference type="GO" id="GO:0009103">
    <property type="term" value="P:lipopolysaccharide biosynthetic process"/>
    <property type="evidence" value="ECO:0007669"/>
    <property type="project" value="TreeGrafter"/>
</dbReference>
<name>I7LIR4_9CLOT</name>
<evidence type="ECO:0000259" key="2">
    <source>
        <dbReference type="Pfam" id="PF00534"/>
    </source>
</evidence>
<evidence type="ECO:0000256" key="1">
    <source>
        <dbReference type="ARBA" id="ARBA00022679"/>
    </source>
</evidence>
<protein>
    <submittedName>
        <fullName evidence="4">Glycosyltransferase</fullName>
    </submittedName>
</protein>
<feature type="domain" description="Glycosyl transferase family 1" evidence="2">
    <location>
        <begin position="194"/>
        <end position="343"/>
    </location>
</feature>
<accession>I7LIR4</accession>
<keyword evidence="1 4" id="KW-0808">Transferase</keyword>
<dbReference type="Pfam" id="PF13439">
    <property type="entry name" value="Glyco_transf_4"/>
    <property type="match status" value="1"/>
</dbReference>
<dbReference type="CDD" id="cd03809">
    <property type="entry name" value="GT4_MtfB-like"/>
    <property type="match status" value="1"/>
</dbReference>
<dbReference type="RefSeq" id="WP_008908434.1">
    <property type="nucleotide sequence ID" value="NZ_CAKP01000064.1"/>
</dbReference>
<evidence type="ECO:0000313" key="4">
    <source>
        <dbReference type="EMBL" id="CCJ33162.1"/>
    </source>
</evidence>
<dbReference type="Proteomes" id="UP000007652">
    <property type="component" value="Unassembled WGS sequence"/>
</dbReference>
<dbReference type="FunFam" id="3.40.50.2000:FF:000119">
    <property type="entry name" value="Glycosyl transferase group 1"/>
    <property type="match status" value="1"/>
</dbReference>
<dbReference type="AlphaFoldDB" id="I7LIR4"/>